<keyword evidence="9 14" id="KW-0456">Lyase</keyword>
<dbReference type="InterPro" id="IPR029017">
    <property type="entry name" value="Enolase-like_N"/>
</dbReference>
<dbReference type="PROSITE" id="PS00164">
    <property type="entry name" value="ENOLASE"/>
    <property type="match status" value="1"/>
</dbReference>
<evidence type="ECO:0000313" key="14">
    <source>
        <dbReference type="EMBL" id="CAG2214995.1"/>
    </source>
</evidence>
<comment type="cofactor">
    <cofactor evidence="1">
        <name>Mg(2+)</name>
        <dbReference type="ChEBI" id="CHEBI:18420"/>
    </cofactor>
</comment>
<dbReference type="EMBL" id="CAJPWZ010001433">
    <property type="protein sequence ID" value="CAG2214995.1"/>
    <property type="molecule type" value="Genomic_DNA"/>
</dbReference>
<dbReference type="Proteomes" id="UP000683360">
    <property type="component" value="Unassembled WGS sequence"/>
</dbReference>
<keyword evidence="8" id="KW-0324">Glycolysis</keyword>
<dbReference type="Pfam" id="PF00113">
    <property type="entry name" value="Enolase_C"/>
    <property type="match status" value="1"/>
</dbReference>
<dbReference type="InterPro" id="IPR000941">
    <property type="entry name" value="Enolase"/>
</dbReference>
<dbReference type="Pfam" id="PF03952">
    <property type="entry name" value="Enolase_N"/>
    <property type="match status" value="1"/>
</dbReference>
<dbReference type="PANTHER" id="PTHR11902">
    <property type="entry name" value="ENOLASE"/>
    <property type="match status" value="1"/>
</dbReference>
<dbReference type="InterPro" id="IPR020810">
    <property type="entry name" value="Enolase_C"/>
</dbReference>
<evidence type="ECO:0000256" key="10">
    <source>
        <dbReference type="ARBA" id="ARBA00031125"/>
    </source>
</evidence>
<gene>
    <name evidence="14" type="ORF">MEDL_28856</name>
</gene>
<name>A0A8S3S318_MYTED</name>
<dbReference type="GO" id="GO:0004634">
    <property type="term" value="F:phosphopyruvate hydratase activity"/>
    <property type="evidence" value="ECO:0007669"/>
    <property type="project" value="UniProtKB-EC"/>
</dbReference>
<dbReference type="GO" id="GO:0000015">
    <property type="term" value="C:phosphopyruvate hydratase complex"/>
    <property type="evidence" value="ECO:0007669"/>
    <property type="project" value="InterPro"/>
</dbReference>
<evidence type="ECO:0000256" key="11">
    <source>
        <dbReference type="ARBA" id="ARBA00032132"/>
    </source>
</evidence>
<dbReference type="SUPFAM" id="SSF51604">
    <property type="entry name" value="Enolase C-terminal domain-like"/>
    <property type="match status" value="1"/>
</dbReference>
<evidence type="ECO:0000256" key="5">
    <source>
        <dbReference type="ARBA" id="ARBA00012058"/>
    </source>
</evidence>
<dbReference type="AlphaFoldDB" id="A0A8S3S318"/>
<dbReference type="GO" id="GO:0000287">
    <property type="term" value="F:magnesium ion binding"/>
    <property type="evidence" value="ECO:0007669"/>
    <property type="project" value="InterPro"/>
</dbReference>
<protein>
    <recommendedName>
        <fullName evidence="6">Enolase</fullName>
        <ecNumber evidence="5">4.2.1.11</ecNumber>
    </recommendedName>
    <alternativeName>
        <fullName evidence="10">2-phospho-D-glycerate hydro-lyase</fullName>
    </alternativeName>
    <alternativeName>
        <fullName evidence="11">2-phosphoglycerate dehydratase</fullName>
    </alternativeName>
</protein>
<dbReference type="FunFam" id="3.30.390.10:FF:000001">
    <property type="entry name" value="Enolase"/>
    <property type="match status" value="1"/>
</dbReference>
<evidence type="ECO:0000256" key="8">
    <source>
        <dbReference type="ARBA" id="ARBA00023152"/>
    </source>
</evidence>
<evidence type="ECO:0000256" key="6">
    <source>
        <dbReference type="ARBA" id="ARBA00017068"/>
    </source>
</evidence>
<dbReference type="PRINTS" id="PR00148">
    <property type="entry name" value="ENOLASE"/>
</dbReference>
<dbReference type="OrthoDB" id="1739814at2759"/>
<comment type="pathway">
    <text evidence="2">Carbohydrate degradation; glycolysis; pyruvate from D-glyceraldehyde 3-phosphate: step 4/5.</text>
</comment>
<dbReference type="HAMAP" id="MF_00318">
    <property type="entry name" value="Enolase"/>
    <property type="match status" value="1"/>
</dbReference>
<dbReference type="Gene3D" id="3.30.390.10">
    <property type="entry name" value="Enolase-like, N-terminal domain"/>
    <property type="match status" value="1"/>
</dbReference>
<dbReference type="Pfam" id="PF03803">
    <property type="entry name" value="Scramblase"/>
    <property type="match status" value="1"/>
</dbReference>
<keyword evidence="15" id="KW-1185">Reference proteome</keyword>
<evidence type="ECO:0000256" key="4">
    <source>
        <dbReference type="ARBA" id="ARBA00009604"/>
    </source>
</evidence>
<evidence type="ECO:0000256" key="3">
    <source>
        <dbReference type="ARBA" id="ARBA00005350"/>
    </source>
</evidence>
<evidence type="ECO:0000256" key="1">
    <source>
        <dbReference type="ARBA" id="ARBA00001946"/>
    </source>
</evidence>
<evidence type="ECO:0000256" key="9">
    <source>
        <dbReference type="ARBA" id="ARBA00023239"/>
    </source>
</evidence>
<dbReference type="SMART" id="SM01192">
    <property type="entry name" value="Enolase_C"/>
    <property type="match status" value="1"/>
</dbReference>
<comment type="similarity">
    <text evidence="3">Belongs to the phospholipid scramblase family.</text>
</comment>
<dbReference type="CDD" id="cd03313">
    <property type="entry name" value="enolase"/>
    <property type="match status" value="1"/>
</dbReference>
<evidence type="ECO:0000259" key="12">
    <source>
        <dbReference type="SMART" id="SM01192"/>
    </source>
</evidence>
<dbReference type="SMR" id="A0A8S3S318"/>
<accession>A0A8S3S318</accession>
<dbReference type="Gene3D" id="3.20.20.120">
    <property type="entry name" value="Enolase-like C-terminal domain"/>
    <property type="match status" value="1"/>
</dbReference>
<dbReference type="PANTHER" id="PTHR11902:SF1">
    <property type="entry name" value="ENOLASE"/>
    <property type="match status" value="1"/>
</dbReference>
<dbReference type="InterPro" id="IPR036849">
    <property type="entry name" value="Enolase-like_C_sf"/>
</dbReference>
<evidence type="ECO:0000313" key="15">
    <source>
        <dbReference type="Proteomes" id="UP000683360"/>
    </source>
</evidence>
<sequence>MADPAHVQMQMQGVAPPQVQGLPPALNFLSALSEVNIHQHLDILEVAIGWEKNNKYRLCNSQDQQFMYAKEDTDCCVRQCCGPARPFTMNITDNNEQPLIQLYRPFRCQASLCMCCYLQEMDIMSPPGLSSTMPVTAVKARQIFDSRGNPTVEVDLNTEKGQFRAAVPSGASTGIYEALELRDKDPKAYHGKGVSKAVSNINDIIAPKLLASGLDESDQTAVDQFLLSLDGTENKGIINFGANAILGVSMAVYVEQVQPKSYEIRFYILFTINGVLTNLQTGIADLGYVGNKNLILPVPAFNVINGGSHAACNVGDEGGFAPNILDNMEGLDLLVQAIETAGYTGKIKIGMDVAASEFCKDGKYDLDFKNKNSNPKDFLSPEALGDLYKDMVAKYPIVSIEDPFDQDDWSAYTSLTGATPIQIVGDDLLVTNPKRVQKGIDIKACNCLLLKVNQIGSITEAIQAWKMSKDVSWGVMVSHRSGETEDTFIADLVVGLCTGQIKTGAPCRSERLAKYNQILRIEEELAGSATYAGEKFRFGIYQYPSSLDKCYGEKVRYEQFILSSNSLNKCFEIGIGNLRNCTK</sequence>
<dbReference type="GO" id="GO:0017128">
    <property type="term" value="F:phospholipid scramblase activity"/>
    <property type="evidence" value="ECO:0007669"/>
    <property type="project" value="InterPro"/>
</dbReference>
<dbReference type="InterPro" id="IPR020811">
    <property type="entry name" value="Enolase_N"/>
</dbReference>
<dbReference type="InterPro" id="IPR020809">
    <property type="entry name" value="Enolase_CS"/>
</dbReference>
<evidence type="ECO:0000259" key="13">
    <source>
        <dbReference type="SMART" id="SM01193"/>
    </source>
</evidence>
<proteinExistence type="inferred from homology"/>
<dbReference type="SUPFAM" id="SSF54826">
    <property type="entry name" value="Enolase N-terminal domain-like"/>
    <property type="match status" value="1"/>
</dbReference>
<dbReference type="SMART" id="SM01193">
    <property type="entry name" value="Enolase_N"/>
    <property type="match status" value="1"/>
</dbReference>
<comment type="caution">
    <text evidence="14">The sequence shown here is derived from an EMBL/GenBank/DDBJ whole genome shotgun (WGS) entry which is preliminary data.</text>
</comment>
<evidence type="ECO:0000256" key="7">
    <source>
        <dbReference type="ARBA" id="ARBA00022842"/>
    </source>
</evidence>
<feature type="domain" description="Enolase C-terminal TIM barrel" evidence="12">
    <location>
        <begin position="293"/>
        <end position="539"/>
    </location>
</feature>
<comment type="similarity">
    <text evidence="4">Belongs to the enolase family.</text>
</comment>
<dbReference type="GO" id="GO:0006096">
    <property type="term" value="P:glycolytic process"/>
    <property type="evidence" value="ECO:0007669"/>
    <property type="project" value="UniProtKB-KW"/>
</dbReference>
<dbReference type="EC" id="4.2.1.11" evidence="5"/>
<organism evidence="14 15">
    <name type="scientific">Mytilus edulis</name>
    <name type="common">Blue mussel</name>
    <dbReference type="NCBI Taxonomy" id="6550"/>
    <lineage>
        <taxon>Eukaryota</taxon>
        <taxon>Metazoa</taxon>
        <taxon>Spiralia</taxon>
        <taxon>Lophotrochozoa</taxon>
        <taxon>Mollusca</taxon>
        <taxon>Bivalvia</taxon>
        <taxon>Autobranchia</taxon>
        <taxon>Pteriomorphia</taxon>
        <taxon>Mytilida</taxon>
        <taxon>Mytiloidea</taxon>
        <taxon>Mytilidae</taxon>
        <taxon>Mytilinae</taxon>
        <taxon>Mytilus</taxon>
    </lineage>
</organism>
<reference evidence="14" key="1">
    <citation type="submission" date="2021-03" db="EMBL/GenBank/DDBJ databases">
        <authorList>
            <person name="Bekaert M."/>
        </authorList>
    </citation>
    <scope>NUCLEOTIDE SEQUENCE</scope>
</reference>
<dbReference type="InterPro" id="IPR005552">
    <property type="entry name" value="Scramblase"/>
</dbReference>
<keyword evidence="7" id="KW-0460">Magnesium</keyword>
<evidence type="ECO:0000256" key="2">
    <source>
        <dbReference type="ARBA" id="ARBA00005031"/>
    </source>
</evidence>
<feature type="domain" description="Enolase N-terminal" evidence="13">
    <location>
        <begin position="135"/>
        <end position="268"/>
    </location>
</feature>